<dbReference type="EMBL" id="CP017675">
    <property type="protein sequence ID" value="APB32934.1"/>
    <property type="molecule type" value="Genomic_DNA"/>
</dbReference>
<protein>
    <submittedName>
        <fullName evidence="4">DnaJ-class molecular chaperone with C-terminal Zn finger domain</fullName>
    </submittedName>
</protein>
<dbReference type="OrthoDB" id="422057at2"/>
<name>A0A1J0AAH6_9CYAN</name>
<keyword evidence="5" id="KW-1185">Reference proteome</keyword>
<dbReference type="Proteomes" id="UP000180235">
    <property type="component" value="Chromosome"/>
</dbReference>
<sequence length="373" mass="42492">MNYYEILKVAPTATTEEIRLAYIALCKDLHPDKLGNLNENLRKLAEEQLKLVNQAYETLKDTELRTNYDQKISAKKTQDGRDMATKNKAASPTLDELLSTAILDEGFQIFVQEEEALWQNFTNELSQIRERYHIQESSNSSLNLFPDDLGMKLARIFSLILEGFIGIGLVVICFGLFAGVVAFIVAFAINVFLFPLGGLVVWLYFNIFLPFLVIAYFGIIIMGIFTDDELTDETRRKQEKTEAIFSQSIHRYWQQTEDLGANFRAYKFFADMYPTDYVNAVREVREKLSKQIKELIGHRKDKIKMFKDLSPTRLTCEYVSGLSACERLLLMKALQQKAEEAQQEQQNEEFASFLRAAGAVVLLGILFGGGGGF</sequence>
<evidence type="ECO:0000313" key="4">
    <source>
        <dbReference type="EMBL" id="APB32934.1"/>
    </source>
</evidence>
<feature type="transmembrane region" description="Helical" evidence="2">
    <location>
        <begin position="201"/>
        <end position="226"/>
    </location>
</feature>
<dbReference type="AlphaFoldDB" id="A0A1J0AAH6"/>
<keyword evidence="2" id="KW-1133">Transmembrane helix</keyword>
<gene>
    <name evidence="4" type="ORF">GlitD10_0620</name>
</gene>
<dbReference type="KEGG" id="glt:GlitD10_0620"/>
<dbReference type="PROSITE" id="PS50076">
    <property type="entry name" value="DNAJ_2"/>
    <property type="match status" value="1"/>
</dbReference>
<feature type="transmembrane region" description="Helical" evidence="2">
    <location>
        <begin position="159"/>
        <end position="189"/>
    </location>
</feature>
<dbReference type="Pfam" id="PF00226">
    <property type="entry name" value="DnaJ"/>
    <property type="match status" value="1"/>
</dbReference>
<evidence type="ECO:0000256" key="1">
    <source>
        <dbReference type="SAM" id="Coils"/>
    </source>
</evidence>
<dbReference type="Gene3D" id="1.10.287.110">
    <property type="entry name" value="DnaJ domain"/>
    <property type="match status" value="1"/>
</dbReference>
<evidence type="ECO:0000256" key="2">
    <source>
        <dbReference type="SAM" id="Phobius"/>
    </source>
</evidence>
<feature type="domain" description="J" evidence="3">
    <location>
        <begin position="2"/>
        <end position="72"/>
    </location>
</feature>
<dbReference type="SMART" id="SM00271">
    <property type="entry name" value="DnaJ"/>
    <property type="match status" value="1"/>
</dbReference>
<accession>A0A1J0AAH6</accession>
<reference evidence="4 5" key="1">
    <citation type="submission" date="2016-10" db="EMBL/GenBank/DDBJ databases">
        <title>Description of Gloeomargarita lithophora gen. nov., sp. nov., a thylakoid-bearing basal-branching cyanobacterium with intracellular carbonates, and proposal for Gloeomargaritales ord. nov.</title>
        <authorList>
            <person name="Moreira D."/>
            <person name="Tavera R."/>
            <person name="Benzerara K."/>
            <person name="Skouri-Panet F."/>
            <person name="Couradeau E."/>
            <person name="Gerard E."/>
            <person name="Loussert C."/>
            <person name="Novelo E."/>
            <person name="Zivanovic Y."/>
            <person name="Lopez-Garcia P."/>
        </authorList>
    </citation>
    <scope>NUCLEOTIDE SEQUENCE [LARGE SCALE GENOMIC DNA]</scope>
    <source>
        <strain evidence="4 5">D10</strain>
    </source>
</reference>
<dbReference type="CDD" id="cd06257">
    <property type="entry name" value="DnaJ"/>
    <property type="match status" value="1"/>
</dbReference>
<keyword evidence="2" id="KW-0812">Transmembrane</keyword>
<organism evidence="4 5">
    <name type="scientific">Gloeomargarita lithophora Alchichica-D10</name>
    <dbReference type="NCBI Taxonomy" id="1188229"/>
    <lineage>
        <taxon>Bacteria</taxon>
        <taxon>Bacillati</taxon>
        <taxon>Cyanobacteriota</taxon>
        <taxon>Cyanophyceae</taxon>
        <taxon>Gloeomargaritales</taxon>
        <taxon>Gloeomargaritaceae</taxon>
        <taxon>Gloeomargarita</taxon>
    </lineage>
</organism>
<evidence type="ECO:0000259" key="3">
    <source>
        <dbReference type="PROSITE" id="PS50076"/>
    </source>
</evidence>
<dbReference type="InterPro" id="IPR001623">
    <property type="entry name" value="DnaJ_domain"/>
</dbReference>
<proteinExistence type="predicted"/>
<keyword evidence="1" id="KW-0175">Coiled coil</keyword>
<feature type="transmembrane region" description="Helical" evidence="2">
    <location>
        <begin position="353"/>
        <end position="372"/>
    </location>
</feature>
<dbReference type="PRINTS" id="PR00625">
    <property type="entry name" value="JDOMAIN"/>
</dbReference>
<dbReference type="STRING" id="1188229.GlitD10_0620"/>
<dbReference type="PANTHER" id="PTHR44825">
    <property type="match status" value="1"/>
</dbReference>
<dbReference type="RefSeq" id="WP_071453605.1">
    <property type="nucleotide sequence ID" value="NZ_CP017675.1"/>
</dbReference>
<keyword evidence="2" id="KW-0472">Membrane</keyword>
<dbReference type="InterPro" id="IPR052763">
    <property type="entry name" value="DnaJ_C4"/>
</dbReference>
<dbReference type="SUPFAM" id="SSF46565">
    <property type="entry name" value="Chaperone J-domain"/>
    <property type="match status" value="1"/>
</dbReference>
<evidence type="ECO:0000313" key="5">
    <source>
        <dbReference type="Proteomes" id="UP000180235"/>
    </source>
</evidence>
<dbReference type="InterPro" id="IPR036869">
    <property type="entry name" value="J_dom_sf"/>
</dbReference>
<dbReference type="PANTHER" id="PTHR44825:SF1">
    <property type="entry name" value="DNAJ HOMOLOG SUBFAMILY C MEMBER 4"/>
    <property type="match status" value="1"/>
</dbReference>
<feature type="coiled-coil region" evidence="1">
    <location>
        <begin position="34"/>
        <end position="62"/>
    </location>
</feature>